<dbReference type="NCBIfam" id="TIGR03696">
    <property type="entry name" value="Rhs_assc_core"/>
    <property type="match status" value="1"/>
</dbReference>
<dbReference type="Gene3D" id="2.40.128.340">
    <property type="match status" value="1"/>
</dbReference>
<comment type="subcellular location">
    <subcellularLocation>
        <location evidence="1">Secreted</location>
    </subcellularLocation>
</comment>
<accession>A0ABP8LXB7</accession>
<feature type="domain" description="Bacterial toxin 23" evidence="7">
    <location>
        <begin position="1856"/>
        <end position="2037"/>
    </location>
</feature>
<dbReference type="InterPro" id="IPR013517">
    <property type="entry name" value="FG-GAP"/>
</dbReference>
<keyword evidence="2" id="KW-0964">Secreted</keyword>
<evidence type="ECO:0000313" key="10">
    <source>
        <dbReference type="Proteomes" id="UP001501508"/>
    </source>
</evidence>
<keyword evidence="4" id="KW-0677">Repeat</keyword>
<dbReference type="Pfam" id="PF15528">
    <property type="entry name" value="Ntox23"/>
    <property type="match status" value="1"/>
</dbReference>
<evidence type="ECO:0000259" key="8">
    <source>
        <dbReference type="Pfam" id="PF25023"/>
    </source>
</evidence>
<keyword evidence="10" id="KW-1185">Reference proteome</keyword>
<dbReference type="Pfam" id="PF12256">
    <property type="entry name" value="TcdB_toxin_midN"/>
    <property type="match status" value="1"/>
</dbReference>
<keyword evidence="3" id="KW-0732">Signal</keyword>
<evidence type="ECO:0000259" key="7">
    <source>
        <dbReference type="Pfam" id="PF15528"/>
    </source>
</evidence>
<dbReference type="InterPro" id="IPR028994">
    <property type="entry name" value="Integrin_alpha_N"/>
</dbReference>
<dbReference type="Pfam" id="PF25023">
    <property type="entry name" value="TEN_YD-shell"/>
    <property type="match status" value="1"/>
</dbReference>
<dbReference type="Pfam" id="PF13517">
    <property type="entry name" value="FG-GAP_3"/>
    <property type="match status" value="1"/>
</dbReference>
<evidence type="ECO:0000256" key="2">
    <source>
        <dbReference type="ARBA" id="ARBA00022525"/>
    </source>
</evidence>
<evidence type="ECO:0000256" key="1">
    <source>
        <dbReference type="ARBA" id="ARBA00004613"/>
    </source>
</evidence>
<dbReference type="PANTHER" id="PTHR32305">
    <property type="match status" value="1"/>
</dbReference>
<dbReference type="InterPro" id="IPR022385">
    <property type="entry name" value="Rhs_assc_core"/>
</dbReference>
<dbReference type="InterPro" id="IPR003284">
    <property type="entry name" value="Sal_SpvB"/>
</dbReference>
<protein>
    <recommendedName>
        <fullName evidence="11">RHS repeat-associated protein</fullName>
    </recommendedName>
</protein>
<dbReference type="Pfam" id="PF03534">
    <property type="entry name" value="SpvB"/>
    <property type="match status" value="1"/>
</dbReference>
<evidence type="ECO:0000259" key="6">
    <source>
        <dbReference type="Pfam" id="PF12256"/>
    </source>
</evidence>
<reference evidence="10" key="1">
    <citation type="journal article" date="2019" name="Int. J. Syst. Evol. Microbiol.">
        <title>The Global Catalogue of Microorganisms (GCM) 10K type strain sequencing project: providing services to taxonomists for standard genome sequencing and annotation.</title>
        <authorList>
            <consortium name="The Broad Institute Genomics Platform"/>
            <consortium name="The Broad Institute Genome Sequencing Center for Infectious Disease"/>
            <person name="Wu L."/>
            <person name="Ma J."/>
        </authorList>
    </citation>
    <scope>NUCLEOTIDE SEQUENCE [LARGE SCALE GENOMIC DNA]</scope>
    <source>
        <strain evidence="10">JCM 31920</strain>
    </source>
</reference>
<dbReference type="InterPro" id="IPR029115">
    <property type="entry name" value="Ntox23"/>
</dbReference>
<feature type="domain" description="Insecticide toxin TcdB middle/N-terminal" evidence="6">
    <location>
        <begin position="737"/>
        <end position="877"/>
    </location>
</feature>
<dbReference type="InterPro" id="IPR050708">
    <property type="entry name" value="T6SS_VgrG/RHS"/>
</dbReference>
<dbReference type="InterPro" id="IPR056823">
    <property type="entry name" value="TEN-like_YD-shell"/>
</dbReference>
<gene>
    <name evidence="9" type="ORF">GCM10023091_21200</name>
</gene>
<organism evidence="9 10">
    <name type="scientific">Ravibacter arvi</name>
    <dbReference type="NCBI Taxonomy" id="2051041"/>
    <lineage>
        <taxon>Bacteria</taxon>
        <taxon>Pseudomonadati</taxon>
        <taxon>Bacteroidota</taxon>
        <taxon>Cytophagia</taxon>
        <taxon>Cytophagales</taxon>
        <taxon>Spirosomataceae</taxon>
        <taxon>Ravibacter</taxon>
    </lineage>
</organism>
<evidence type="ECO:0000256" key="4">
    <source>
        <dbReference type="ARBA" id="ARBA00022737"/>
    </source>
</evidence>
<dbReference type="Proteomes" id="UP001501508">
    <property type="component" value="Unassembled WGS sequence"/>
</dbReference>
<name>A0ABP8LXB7_9BACT</name>
<keyword evidence="5" id="KW-0843">Virulence</keyword>
<evidence type="ECO:0000313" key="9">
    <source>
        <dbReference type="EMBL" id="GAA4439267.1"/>
    </source>
</evidence>
<comment type="caution">
    <text evidence="9">The sequence shown here is derived from an EMBL/GenBank/DDBJ whole genome shotgun (WGS) entry which is preliminary data.</text>
</comment>
<dbReference type="InterPro" id="IPR022045">
    <property type="entry name" value="TcdB_toxin_mid/N"/>
</dbReference>
<dbReference type="Gene3D" id="2.180.10.10">
    <property type="entry name" value="RHS repeat-associated core"/>
    <property type="match status" value="2"/>
</dbReference>
<dbReference type="EMBL" id="BAABEY010000020">
    <property type="protein sequence ID" value="GAA4439267.1"/>
    <property type="molecule type" value="Genomic_DNA"/>
</dbReference>
<proteinExistence type="predicted"/>
<evidence type="ECO:0000256" key="3">
    <source>
        <dbReference type="ARBA" id="ARBA00022729"/>
    </source>
</evidence>
<dbReference type="SUPFAM" id="SSF69318">
    <property type="entry name" value="Integrin alpha N-terminal domain"/>
    <property type="match status" value="1"/>
</dbReference>
<feature type="domain" description="Teneurin-like YD-shell" evidence="8">
    <location>
        <begin position="1216"/>
        <end position="1329"/>
    </location>
</feature>
<evidence type="ECO:0008006" key="11">
    <source>
        <dbReference type="Google" id="ProtNLM"/>
    </source>
</evidence>
<sequence length="2072" mass="230347">MLAFLYQSYYTIMKSFIILVLATYSLFLQAQNHSGLLSRDEFDSRGPDKTLTVGGTAGLSDVSLSGSATYSVPILLPPGTGGIQPTLSLEYDSHAGPGIAGMGWHLSGPSVIGRISQSRYFDGITSPVGLGINDRFSLDGRRLVSIAGAYGTKGSTYGTEGEDFSIVTLKKTQATGPEWFEMVTSDGVRMEYGSVANARFATEDGSAVLLWMLNRMIYPNGNYIDYVYDDGGRDPRILKILYTGNAEAGLVPYNEVRFTYLPKKEGAFSDERTSYIAGSAVKSKWLLSAIEVYAEAMAVRSYQFEYGHDEANSYLKLIREYGAEPTDLLNPTVFQYGEAGAVCISSTEDMPLGDELVSFAADFNGDGLNDLVTSTGKPENGYEFSSEFKIWAKQSPMSQGYSLLATQLLPARTIINGPANVRGHSAPVSLRDFDGDGLSDILTLRIVTNPKGVFYIDDLTLYRKVENQSSPFEIQQLPLPTDFLAGVTGARHWIVTGDFRGTGRMSYLLFLTSHNQSKRIFIGENATEVWTCLPLDPDESLGIPVAQWQNVEKIEVLDFDGDGKDDLLLIKDNYFEIFSFSDNQIRSLYQHPTLDMDEKILPGDFNGDGKTDFVLFNSATMALTLYTSTGRSVLRRSLSIQPSWPAEVKVNGTNMLKVGDFNGDGRSDLSYDWDRVNYVMFPDAAYTYVYSGNDLYYSTGDSFTYRQVSYDSYVEGPYSPNISPVKAISRTYIEPTPADLNGDGRTDLFSALGGTLYCRYFHPDGAEGKLHRVKNGVGYEIEWQYQKTVGNSSFFNNDGFRSEFPLVIQNPVASLVSQISRSNGASGNSTIGYRYYGAVFHKGGKGFLGFAKRRIEDRASETVKVDENIIDTYYSVLLPWKTRVSLASGREVSSTVYEHEVRGAGTKRYWAGIRNIRQRDEIRGVTKAIGRVFDAYGNITKSVETIPKVLETETNTVYEQFGGTVANKPTLLSVSSKREGEEAFAVTTVFQYNPIGQLELKTDFHGTTPGLSFRYSYDGFGNLTSTLVTDGASERETSSRFDEKGRFPVVMTDEMGFSSFTRYDLRWGVPLLREDIDELATSFRYDGFGRLEETIPPDGRTKKEIEGWTTEGGAVWYRELKTEGQPGFRAYYDIAGRVVKEEMQNFDGSWSMNLITYDLRGNLSSRTSSHKPGEPFDPTIYTYDELGRSSSINRGVLGTTTFDYEAKNGEQTITTTLEGKGITRTTDAAGMLIRVSDKEETLLYQYFSHGGLKQVSSGGKALMEFEYDEAGRQTGLKDRNAGCIQYQYDAFGQLVWQKNSGDKEYFMAYNPGGQLISRLGPEGEVTFSYGVANSAGDRRGKIKQVTGPTVTDVTGYAYDWQGRLAFIHEENELGVFKTGYTYTPNGDIASISYPSGLVISYDYNSSGYLEMIRKNAEIIYQTLAVNSLGQVTRYKKGNIETSLVDYEHGFPVRYFTPEIQDLHFSWNYSRGTLSGRRDDRKRKAEWFTYDHLDRLTLAGRPEEQNQEVSYHANGNVDFKSDVGVYQYDEKRVNAVVSVSDPFGLPSFRQEIMFTDFSQPLRIKRDSRGLGTIQMDLRYGADHQRIKSELRQGGKVRFSRYYFQAGFEMEHREGKQTFVQYVNGPPGLVGIVESRANQHTIHYTFTDHLGSILTATDPAGSLEVEQSFDAWGRRRDAFSWSLLSDSSSVAQPPWLSRGFTGHEHWDHFRLINMNGRLYDPTTARMLSPDNHVPDPSYPQDYNRYTYARNNPLLYTDPDGELWSAVIGGVTGGAIYTGIHLAREKSFRNWDWIGLGMSVGAGAMIGMGCSDCGAWKVTEKVAGAQISSQASAAQISVGNRLTISAGLGMSAGSHGGRAGLRGTINYRAGDFSFGTSYFYGYNHLDAGGKTGQFSEWSGVWSAGVGYFSRNWGGGIGTTAWGGATGNRAGNLVLRYKEWGIGYENDGVPFGGWAGGGTDSYRSAAFTISRGDFSIGTRIFTGYRDLGLVGGPETGFPHGRVMNPEIHDHLFAPLFLGYKGHRLGWDHYLFGHAFQNWLAHGKIKPQNWIPWLASPYRPNRPYGGYYPALNPYSNW</sequence>
<evidence type="ECO:0000256" key="5">
    <source>
        <dbReference type="ARBA" id="ARBA00023026"/>
    </source>
</evidence>
<dbReference type="PANTHER" id="PTHR32305:SF15">
    <property type="entry name" value="PROTEIN RHSA-RELATED"/>
    <property type="match status" value="1"/>
</dbReference>